<evidence type="ECO:0000256" key="1">
    <source>
        <dbReference type="ARBA" id="ARBA00004496"/>
    </source>
</evidence>
<proteinExistence type="inferred from homology"/>
<evidence type="ECO:0000256" key="5">
    <source>
        <dbReference type="ARBA" id="ARBA00022884"/>
    </source>
</evidence>
<name>A0A085MX62_9BILA</name>
<dbReference type="InterPro" id="IPR003210">
    <property type="entry name" value="Signal_recog_particle_SRP14"/>
</dbReference>
<keyword evidence="5 8" id="KW-0694">RNA-binding</keyword>
<dbReference type="Pfam" id="PF02290">
    <property type="entry name" value="SRP14"/>
    <property type="match status" value="1"/>
</dbReference>
<dbReference type="GO" id="GO:0008312">
    <property type="term" value="F:7S RNA binding"/>
    <property type="evidence" value="ECO:0007669"/>
    <property type="project" value="UniProtKB-UniRule"/>
</dbReference>
<reference evidence="10 11" key="1">
    <citation type="journal article" date="2014" name="Nat. Genet.">
        <title>Genome and transcriptome of the porcine whipworm Trichuris suis.</title>
        <authorList>
            <person name="Jex A.R."/>
            <person name="Nejsum P."/>
            <person name="Schwarz E.M."/>
            <person name="Hu L."/>
            <person name="Young N.D."/>
            <person name="Hall R.S."/>
            <person name="Korhonen P.K."/>
            <person name="Liao S."/>
            <person name="Thamsborg S."/>
            <person name="Xia J."/>
            <person name="Xu P."/>
            <person name="Wang S."/>
            <person name="Scheerlinck J.P."/>
            <person name="Hofmann A."/>
            <person name="Sternberg P.W."/>
            <person name="Wang J."/>
            <person name="Gasser R.B."/>
        </authorList>
    </citation>
    <scope>NUCLEOTIDE SEQUENCE [LARGE SCALE GENOMIC DNA]</scope>
    <source>
        <strain evidence="10">DCEP-RM93F</strain>
        <strain evidence="9">DCEP-RM93M</strain>
    </source>
</reference>
<evidence type="ECO:0000256" key="2">
    <source>
        <dbReference type="ARBA" id="ARBA00010349"/>
    </source>
</evidence>
<dbReference type="InterPro" id="IPR009018">
    <property type="entry name" value="Signal_recog_particle_SRP9/14"/>
</dbReference>
<dbReference type="GO" id="GO:0006614">
    <property type="term" value="P:SRP-dependent cotranslational protein targeting to membrane"/>
    <property type="evidence" value="ECO:0007669"/>
    <property type="project" value="UniProtKB-UniRule"/>
</dbReference>
<evidence type="ECO:0000256" key="7">
    <source>
        <dbReference type="ARBA" id="ARBA00023274"/>
    </source>
</evidence>
<dbReference type="EMBL" id="KL363303">
    <property type="protein sequence ID" value="KFD48118.1"/>
    <property type="molecule type" value="Genomic_DNA"/>
</dbReference>
<protein>
    <recommendedName>
        <fullName evidence="3 8">Signal recognition particle 14 kDa protein</fullName>
        <shortName evidence="8">SRP14</shortName>
    </recommendedName>
</protein>
<dbReference type="FunFam" id="3.30.720.10:FF:000003">
    <property type="entry name" value="Signal recognition particle 14"/>
    <property type="match status" value="1"/>
</dbReference>
<dbReference type="Gene3D" id="3.30.720.10">
    <property type="entry name" value="Signal recognition particle alu RNA binding heterodimer, srp9/1"/>
    <property type="match status" value="1"/>
</dbReference>
<gene>
    <name evidence="9" type="ORF">M513_10999</name>
    <name evidence="10" type="ORF">M514_10999</name>
</gene>
<evidence type="ECO:0000313" key="11">
    <source>
        <dbReference type="Proteomes" id="UP000030764"/>
    </source>
</evidence>
<sequence>MLGTIIFIKRRNGAFAKALKCAVRFGTRRRVPEAAIFTLHFKDSRLVVGMTLLDNDQFLAELVKMFQKSRTSGVVSITMKRYDGRTKPKPRKSATAAEQSVHAHAVDYKCLFRARCKSRKISTVVNSKDVNKFQLAYASVLKANMDGLKKRRANVGKKAATSRAMKAD</sequence>
<evidence type="ECO:0000256" key="4">
    <source>
        <dbReference type="ARBA" id="ARBA00022490"/>
    </source>
</evidence>
<keyword evidence="6 8" id="KW-0733">Signal recognition particle</keyword>
<dbReference type="GO" id="GO:0030942">
    <property type="term" value="F:endoplasmic reticulum signal peptide binding"/>
    <property type="evidence" value="ECO:0007669"/>
    <property type="project" value="UniProtKB-UniRule"/>
</dbReference>
<organism evidence="10">
    <name type="scientific">Trichuris suis</name>
    <name type="common">pig whipworm</name>
    <dbReference type="NCBI Taxonomy" id="68888"/>
    <lineage>
        <taxon>Eukaryota</taxon>
        <taxon>Metazoa</taxon>
        <taxon>Ecdysozoa</taxon>
        <taxon>Nematoda</taxon>
        <taxon>Enoplea</taxon>
        <taxon>Dorylaimia</taxon>
        <taxon>Trichinellida</taxon>
        <taxon>Trichuridae</taxon>
        <taxon>Trichuris</taxon>
    </lineage>
</organism>
<comment type="function">
    <text evidence="8">Component of the signal recognition particle (SRP) complex, a ribonucleoprotein complex that mediates the cotranslational targeting of secretory and membrane proteins to the endoplasmic reticulum (ER). SRP9 together with SRP14 and the Alu portion of the SRP RNA, constitutes the elongation arrest domain of SRP. The complex of SRP9 and SRP14 is required for SRP RNA binding.</text>
</comment>
<evidence type="ECO:0000256" key="8">
    <source>
        <dbReference type="RuleBase" id="RU368100"/>
    </source>
</evidence>
<evidence type="ECO:0000313" key="9">
    <source>
        <dbReference type="EMBL" id="KFD48118.1"/>
    </source>
</evidence>
<dbReference type="PANTHER" id="PTHR12013">
    <property type="entry name" value="SIGNAL RECOGNITION PARTICLE 14 KD PROTEIN"/>
    <property type="match status" value="1"/>
</dbReference>
<evidence type="ECO:0000313" key="10">
    <source>
        <dbReference type="EMBL" id="KFD61808.1"/>
    </source>
</evidence>
<dbReference type="SUPFAM" id="SSF54762">
    <property type="entry name" value="Signal recognition particle alu RNA binding heterodimer, SRP9/14"/>
    <property type="match status" value="1"/>
</dbReference>
<keyword evidence="4 8" id="KW-0963">Cytoplasm</keyword>
<evidence type="ECO:0000256" key="6">
    <source>
        <dbReference type="ARBA" id="ARBA00023135"/>
    </source>
</evidence>
<dbReference type="EMBL" id="KL367610">
    <property type="protein sequence ID" value="KFD61808.1"/>
    <property type="molecule type" value="Genomic_DNA"/>
</dbReference>
<dbReference type="Proteomes" id="UP000030758">
    <property type="component" value="Unassembled WGS sequence"/>
</dbReference>
<dbReference type="GO" id="GO:0005786">
    <property type="term" value="C:signal recognition particle, endoplasmic reticulum targeting"/>
    <property type="evidence" value="ECO:0007669"/>
    <property type="project" value="UniProtKB-UniRule"/>
</dbReference>
<comment type="similarity">
    <text evidence="2 8">Belongs to the SRP14 family.</text>
</comment>
<dbReference type="AlphaFoldDB" id="A0A085MX62"/>
<comment type="subunit">
    <text evidence="8">Heterodimer with SRP9; binds RNA as heterodimer. Component of a signal recognition particle (SRP) complex that consists of a 7SL RNA molecule of 300 nucleotides and six protein subunits: SRP72, SRP68, SRP54, SRP19, SRP14 and SRP9.</text>
</comment>
<evidence type="ECO:0000256" key="3">
    <source>
        <dbReference type="ARBA" id="ARBA00017926"/>
    </source>
</evidence>
<keyword evidence="11" id="KW-1185">Reference proteome</keyword>
<accession>A0A085MX62</accession>
<keyword evidence="7 8" id="KW-0687">Ribonucleoprotein</keyword>
<dbReference type="Proteomes" id="UP000030764">
    <property type="component" value="Unassembled WGS sequence"/>
</dbReference>
<comment type="subcellular location">
    <subcellularLocation>
        <location evidence="1 8">Cytoplasm</location>
    </subcellularLocation>
</comment>